<dbReference type="InterPro" id="IPR000792">
    <property type="entry name" value="Tscrpt_reg_LuxR_C"/>
</dbReference>
<keyword evidence="8" id="KW-1185">Reference proteome</keyword>
<evidence type="ECO:0000256" key="2">
    <source>
        <dbReference type="ARBA" id="ARBA00023125"/>
    </source>
</evidence>
<dbReference type="SUPFAM" id="SSF52172">
    <property type="entry name" value="CheY-like"/>
    <property type="match status" value="1"/>
</dbReference>
<evidence type="ECO:0000259" key="6">
    <source>
        <dbReference type="PROSITE" id="PS50110"/>
    </source>
</evidence>
<dbReference type="SMART" id="SM00421">
    <property type="entry name" value="HTH_LUXR"/>
    <property type="match status" value="1"/>
</dbReference>
<evidence type="ECO:0000256" key="1">
    <source>
        <dbReference type="ARBA" id="ARBA00023015"/>
    </source>
</evidence>
<dbReference type="Gene3D" id="1.10.10.10">
    <property type="entry name" value="Winged helix-like DNA-binding domain superfamily/Winged helix DNA-binding domain"/>
    <property type="match status" value="1"/>
</dbReference>
<comment type="caution">
    <text evidence="7">The sequence shown here is derived from an EMBL/GenBank/DDBJ whole genome shotgun (WGS) entry which is preliminary data.</text>
</comment>
<comment type="caution">
    <text evidence="4">Lacks conserved residue(s) required for the propagation of feature annotation.</text>
</comment>
<protein>
    <submittedName>
        <fullName evidence="7">LuxR C-terminal-related transcriptional regulator</fullName>
    </submittedName>
</protein>
<evidence type="ECO:0000256" key="4">
    <source>
        <dbReference type="PROSITE-ProRule" id="PRU00169"/>
    </source>
</evidence>
<dbReference type="PROSITE" id="PS50110">
    <property type="entry name" value="RESPONSE_REGULATORY"/>
    <property type="match status" value="1"/>
</dbReference>
<dbReference type="PANTHER" id="PTHR44688:SF16">
    <property type="entry name" value="DNA-BINDING TRANSCRIPTIONAL ACTIVATOR DEVR_DOSR"/>
    <property type="match status" value="1"/>
</dbReference>
<evidence type="ECO:0000313" key="8">
    <source>
        <dbReference type="Proteomes" id="UP000755104"/>
    </source>
</evidence>
<dbReference type="RefSeq" id="WP_221557729.1">
    <property type="nucleotide sequence ID" value="NZ_JAIGNO010000004.1"/>
</dbReference>
<feature type="domain" description="HTH luxR-type" evidence="5">
    <location>
        <begin position="134"/>
        <end position="199"/>
    </location>
</feature>
<evidence type="ECO:0000256" key="3">
    <source>
        <dbReference type="ARBA" id="ARBA00023163"/>
    </source>
</evidence>
<keyword evidence="3" id="KW-0804">Transcription</keyword>
<accession>A0ABS7J9A9</accession>
<dbReference type="InterPro" id="IPR011006">
    <property type="entry name" value="CheY-like_superfamily"/>
</dbReference>
<evidence type="ECO:0000259" key="5">
    <source>
        <dbReference type="PROSITE" id="PS50043"/>
    </source>
</evidence>
<dbReference type="SUPFAM" id="SSF46894">
    <property type="entry name" value="C-terminal effector domain of the bipartite response regulators"/>
    <property type="match status" value="1"/>
</dbReference>
<dbReference type="InterPro" id="IPR001789">
    <property type="entry name" value="Sig_transdc_resp-reg_receiver"/>
</dbReference>
<dbReference type="PROSITE" id="PS00622">
    <property type="entry name" value="HTH_LUXR_1"/>
    <property type="match status" value="1"/>
</dbReference>
<dbReference type="PROSITE" id="PS50043">
    <property type="entry name" value="HTH_LUXR_2"/>
    <property type="match status" value="1"/>
</dbReference>
<dbReference type="CDD" id="cd06170">
    <property type="entry name" value="LuxR_C_like"/>
    <property type="match status" value="1"/>
</dbReference>
<dbReference type="PANTHER" id="PTHR44688">
    <property type="entry name" value="DNA-BINDING TRANSCRIPTIONAL ACTIVATOR DEVR_DOSR"/>
    <property type="match status" value="1"/>
</dbReference>
<keyword evidence="1" id="KW-0805">Transcription regulation</keyword>
<organism evidence="7 8">
    <name type="scientific">Qipengyuania qiaonensis</name>
    <dbReference type="NCBI Taxonomy" id="2867240"/>
    <lineage>
        <taxon>Bacteria</taxon>
        <taxon>Pseudomonadati</taxon>
        <taxon>Pseudomonadota</taxon>
        <taxon>Alphaproteobacteria</taxon>
        <taxon>Sphingomonadales</taxon>
        <taxon>Erythrobacteraceae</taxon>
        <taxon>Qipengyuania</taxon>
    </lineage>
</organism>
<dbReference type="Gene3D" id="3.40.50.2300">
    <property type="match status" value="1"/>
</dbReference>
<keyword evidence="2" id="KW-0238">DNA-binding</keyword>
<dbReference type="Proteomes" id="UP000755104">
    <property type="component" value="Unassembled WGS sequence"/>
</dbReference>
<name>A0ABS7J9A9_9SPHN</name>
<dbReference type="EMBL" id="JAIGNO010000004">
    <property type="protein sequence ID" value="MBX7482459.1"/>
    <property type="molecule type" value="Genomic_DNA"/>
</dbReference>
<dbReference type="PRINTS" id="PR00038">
    <property type="entry name" value="HTHLUXR"/>
</dbReference>
<gene>
    <name evidence="7" type="ORF">K3174_07945</name>
</gene>
<dbReference type="Pfam" id="PF00196">
    <property type="entry name" value="GerE"/>
    <property type="match status" value="1"/>
</dbReference>
<feature type="domain" description="Response regulatory" evidence="6">
    <location>
        <begin position="6"/>
        <end position="118"/>
    </location>
</feature>
<dbReference type="InterPro" id="IPR036388">
    <property type="entry name" value="WH-like_DNA-bd_sf"/>
</dbReference>
<sequence length="213" mass="23777">MGRKQTIHIVGGTSRCRAEQSHLVFSIGHHGEVYSNITELMQHPPQSGIVLACDEPPQASAVDVLHRLSGKEPWVPVIATSRDPRPFQVVEAIKAGVLDYMGLPLRAERLSQSIDRISSESDNHAEARRRIAEARTRIANLSPREREVLDWLTEGCSNKMIARELGISPRTVEIHRANMMVKLDAEHLAHAVRLFFEARLGDDGDENIRARAS</sequence>
<dbReference type="InterPro" id="IPR016032">
    <property type="entry name" value="Sig_transdc_resp-reg_C-effctor"/>
</dbReference>
<proteinExistence type="predicted"/>
<reference evidence="7 8" key="1">
    <citation type="submission" date="2021-08" db="EMBL/GenBank/DDBJ databases">
        <title>Comparative Genomics Analysis of the Genus Qipengyuania Reveals Extensive Genetic Diversity and Metabolic Versatility, Including the Description of Fifteen Novel Species.</title>
        <authorList>
            <person name="Liu Y."/>
        </authorList>
    </citation>
    <scope>NUCLEOTIDE SEQUENCE [LARGE SCALE GENOMIC DNA]</scope>
    <source>
        <strain evidence="7 8">6D47A</strain>
    </source>
</reference>
<evidence type="ECO:0000313" key="7">
    <source>
        <dbReference type="EMBL" id="MBX7482459.1"/>
    </source>
</evidence>